<accession>A0ABT0B1Z2</accession>
<protein>
    <submittedName>
        <fullName evidence="1">DUF123 domain-containing protein</fullName>
    </submittedName>
</protein>
<sequence>MREEDVLLAIRQHVPGCACVNAETGEGLDRSPGAYVLVIDPAVPVTFARKGIAATPLSGWLVYAGSARGGGGIGARLRRHLRQDKKVHWHVDELTNAAARISALAIPGGSECEIVDRLLASGLFETALVGFGSSDCRSCDAHLLRPMARTGGLRANAATGYSS</sequence>
<organism evidence="1 2">
    <name type="scientific">Novosphingobium album</name>
    <name type="common">ex Hu et al. 2023</name>
    <dbReference type="NCBI Taxonomy" id="2930093"/>
    <lineage>
        <taxon>Bacteria</taxon>
        <taxon>Pseudomonadati</taxon>
        <taxon>Pseudomonadota</taxon>
        <taxon>Alphaproteobacteria</taxon>
        <taxon>Sphingomonadales</taxon>
        <taxon>Sphingomonadaceae</taxon>
        <taxon>Novosphingobium</taxon>
    </lineage>
</organism>
<dbReference type="PANTHER" id="PTHR37460:SF1">
    <property type="entry name" value="ENDONUCLEASE III"/>
    <property type="match status" value="1"/>
</dbReference>
<gene>
    <name evidence="1" type="ORF">MTR64_10195</name>
</gene>
<dbReference type="PANTHER" id="PTHR37460">
    <property type="entry name" value="ENDONUCLEASE III"/>
    <property type="match status" value="1"/>
</dbReference>
<keyword evidence="2" id="KW-1185">Reference proteome</keyword>
<dbReference type="EMBL" id="JALHLE010000013">
    <property type="protein sequence ID" value="MCJ2178935.1"/>
    <property type="molecule type" value="Genomic_DNA"/>
</dbReference>
<evidence type="ECO:0000313" key="2">
    <source>
        <dbReference type="Proteomes" id="UP001162880"/>
    </source>
</evidence>
<dbReference type="InterPro" id="IPR002837">
    <property type="entry name" value="DUF123"/>
</dbReference>
<evidence type="ECO:0000313" key="1">
    <source>
        <dbReference type="EMBL" id="MCJ2178935.1"/>
    </source>
</evidence>
<name>A0ABT0B1Z2_9SPHN</name>
<comment type="caution">
    <text evidence="1">The sequence shown here is derived from an EMBL/GenBank/DDBJ whole genome shotgun (WGS) entry which is preliminary data.</text>
</comment>
<reference evidence="1" key="1">
    <citation type="submission" date="2022-03" db="EMBL/GenBank/DDBJ databases">
        <title>Identification of a novel bacterium isolated from mangrove sediments.</title>
        <authorList>
            <person name="Pan X."/>
        </authorList>
    </citation>
    <scope>NUCLEOTIDE SEQUENCE</scope>
    <source>
        <strain evidence="1">B2580</strain>
    </source>
</reference>
<proteinExistence type="predicted"/>
<dbReference type="RefSeq" id="WP_243993442.1">
    <property type="nucleotide sequence ID" value="NZ_JALHLE010000013.1"/>
</dbReference>
<dbReference type="Pfam" id="PF01986">
    <property type="entry name" value="DUF123"/>
    <property type="match status" value="1"/>
</dbReference>
<dbReference type="Proteomes" id="UP001162880">
    <property type="component" value="Unassembled WGS sequence"/>
</dbReference>